<dbReference type="AlphaFoldDB" id="A0AA86VQA4"/>
<reference evidence="2" key="1">
    <citation type="submission" date="2023-10" db="EMBL/GenBank/DDBJ databases">
        <authorList>
            <person name="Domelevo Entfellner J.-B."/>
        </authorList>
    </citation>
    <scope>NUCLEOTIDE SEQUENCE</scope>
</reference>
<organism evidence="2 3">
    <name type="scientific">Sphenostylis stenocarpa</name>
    <dbReference type="NCBI Taxonomy" id="92480"/>
    <lineage>
        <taxon>Eukaryota</taxon>
        <taxon>Viridiplantae</taxon>
        <taxon>Streptophyta</taxon>
        <taxon>Embryophyta</taxon>
        <taxon>Tracheophyta</taxon>
        <taxon>Spermatophyta</taxon>
        <taxon>Magnoliopsida</taxon>
        <taxon>eudicotyledons</taxon>
        <taxon>Gunneridae</taxon>
        <taxon>Pentapetalae</taxon>
        <taxon>rosids</taxon>
        <taxon>fabids</taxon>
        <taxon>Fabales</taxon>
        <taxon>Fabaceae</taxon>
        <taxon>Papilionoideae</taxon>
        <taxon>50 kb inversion clade</taxon>
        <taxon>NPAAA clade</taxon>
        <taxon>indigoferoid/millettioid clade</taxon>
        <taxon>Phaseoleae</taxon>
        <taxon>Sphenostylis</taxon>
    </lineage>
</organism>
<dbReference type="EMBL" id="OY731406">
    <property type="protein sequence ID" value="CAJ1973911.1"/>
    <property type="molecule type" value="Genomic_DNA"/>
</dbReference>
<proteinExistence type="predicted"/>
<evidence type="ECO:0000313" key="3">
    <source>
        <dbReference type="Proteomes" id="UP001189624"/>
    </source>
</evidence>
<name>A0AA86VQA4_9FABA</name>
<evidence type="ECO:0000256" key="1">
    <source>
        <dbReference type="SAM" id="MobiDB-lite"/>
    </source>
</evidence>
<protein>
    <submittedName>
        <fullName evidence="2">Uncharacterized protein</fullName>
    </submittedName>
</protein>
<evidence type="ECO:0000313" key="2">
    <source>
        <dbReference type="EMBL" id="CAJ1973911.1"/>
    </source>
</evidence>
<keyword evidence="3" id="KW-1185">Reference proteome</keyword>
<sequence length="50" mass="6097">MAFVPGSCPRDPLTSSLMTRIMGEMFKDFERRREREVERKRDHTRKRQEV</sequence>
<feature type="region of interest" description="Disordered" evidence="1">
    <location>
        <begin position="30"/>
        <end position="50"/>
    </location>
</feature>
<gene>
    <name evidence="2" type="ORF">AYBTSS11_LOCUS25978</name>
</gene>
<dbReference type="Proteomes" id="UP001189624">
    <property type="component" value="Chromosome 9"/>
</dbReference>
<dbReference type="Gramene" id="rna-AYBTSS11_LOCUS25978">
    <property type="protein sequence ID" value="CAJ1973911.1"/>
    <property type="gene ID" value="gene-AYBTSS11_LOCUS25978"/>
</dbReference>
<accession>A0AA86VQA4</accession>